<dbReference type="AlphaFoldDB" id="A0A3Q0EW26"/>
<dbReference type="GO" id="GO:0005634">
    <property type="term" value="C:nucleus"/>
    <property type="evidence" value="ECO:0007669"/>
    <property type="project" value="TreeGrafter"/>
</dbReference>
<dbReference type="PANTHER" id="PTHR12400">
    <property type="entry name" value="INOSITOL POLYPHOSPHATE KINASE"/>
    <property type="match status" value="1"/>
</dbReference>
<evidence type="ECO:0000256" key="6">
    <source>
        <dbReference type="ARBA" id="ARBA00036164"/>
    </source>
</evidence>
<accession>A0A3Q0EW26</accession>
<reference evidence="9" key="1">
    <citation type="journal article" date="2014" name="Nat. Commun.">
        <title>Genome sequence of mungbean and insights into evolution within Vigna species.</title>
        <authorList>
            <person name="Kang Y.J."/>
            <person name="Kim S.K."/>
            <person name="Kim M.Y."/>
            <person name="Lestari P."/>
            <person name="Kim K.H."/>
            <person name="Ha B.K."/>
            <person name="Jun T.H."/>
            <person name="Hwang W.J."/>
            <person name="Lee T."/>
            <person name="Lee J."/>
            <person name="Shim S."/>
            <person name="Yoon M.Y."/>
            <person name="Jang Y.E."/>
            <person name="Han K.S."/>
            <person name="Taeprayoon P."/>
            <person name="Yoon N."/>
            <person name="Somta P."/>
            <person name="Tanya P."/>
            <person name="Kim K.S."/>
            <person name="Gwag J.G."/>
            <person name="Moon J.K."/>
            <person name="Lee Y.H."/>
            <person name="Park B.S."/>
            <person name="Bombarely A."/>
            <person name="Doyle J.J."/>
            <person name="Jackson S.A."/>
            <person name="Schafleitner R."/>
            <person name="Srinives P."/>
            <person name="Varshney R.K."/>
            <person name="Lee S.H."/>
        </authorList>
    </citation>
    <scope>NUCLEOTIDE SEQUENCE [LARGE SCALE GENOMIC DNA]</scope>
    <source>
        <strain evidence="9">cv. VC1973A</strain>
    </source>
</reference>
<comment type="similarity">
    <text evidence="1 8">Belongs to the inositol phosphokinase (IPK) family.</text>
</comment>
<dbReference type="EC" id="2.7.1.151" evidence="8"/>
<evidence type="ECO:0000313" key="9">
    <source>
        <dbReference type="Proteomes" id="UP000087766"/>
    </source>
</evidence>
<sequence>MVTLLSFAIVKMLKVPEHQVAGHMAKNGVLGPLVDDSGKFYKPLQDNDRGSAELSFYTSLAVPPSIRSFFPAFHGTAVVPASDGSGPHTHLLLQDLIAPYTKPSVMDVKIGSRTWHLGHSEDYIAKCLKKDRTSSTVPLGFRLTGVKDSLSSWEPSRTFLQTLSAEGVALVLRKFVSSSNSDDSRSDPDCDFAAEVFGAVLERLVELKAWFEVQTLYHFYSCSVLVVYEKEKGNAKPLVKLVDFAHVVSGNGVIDHNFLGGLCSFINFIRNILQALHQFPGTAIFYGFYS</sequence>
<proteinExistence type="inferred from homology"/>
<dbReference type="RefSeq" id="XP_022634634.1">
    <property type="nucleotide sequence ID" value="XM_022778913.1"/>
</dbReference>
<evidence type="ECO:0000256" key="5">
    <source>
        <dbReference type="ARBA" id="ARBA00022840"/>
    </source>
</evidence>
<protein>
    <recommendedName>
        <fullName evidence="8">Inositol polyphosphate multikinase</fullName>
        <ecNumber evidence="8">2.7.1.140</ecNumber>
        <ecNumber evidence="8">2.7.1.151</ecNumber>
    </recommendedName>
</protein>
<keyword evidence="3 8" id="KW-0547">Nucleotide-binding</keyword>
<keyword evidence="5 8" id="KW-0067">ATP-binding</keyword>
<dbReference type="OrthoDB" id="5958943at2759"/>
<dbReference type="PANTHER" id="PTHR12400:SF51">
    <property type="entry name" value="INOSITOL POLYPHOSPHATE MULTIKINASE"/>
    <property type="match status" value="1"/>
</dbReference>
<dbReference type="SUPFAM" id="SSF56104">
    <property type="entry name" value="SAICAR synthase-like"/>
    <property type="match status" value="1"/>
</dbReference>
<name>A0A3Q0EW26_VIGRR</name>
<evidence type="ECO:0000256" key="8">
    <source>
        <dbReference type="RuleBase" id="RU363090"/>
    </source>
</evidence>
<evidence type="ECO:0000256" key="7">
    <source>
        <dbReference type="ARBA" id="ARBA00036525"/>
    </source>
</evidence>
<keyword evidence="2 8" id="KW-0808">Transferase</keyword>
<comment type="catalytic activity">
    <reaction evidence="6 8">
        <text>1D-myo-inositol 1,4,5-trisphosphate + 2 ATP = 1D-myo-inositol 1,3,4,5,6-pentakisphosphate + 2 ADP + 2 H(+)</text>
        <dbReference type="Rhea" id="RHEA:32359"/>
        <dbReference type="ChEBI" id="CHEBI:15378"/>
        <dbReference type="ChEBI" id="CHEBI:30616"/>
        <dbReference type="ChEBI" id="CHEBI:57733"/>
        <dbReference type="ChEBI" id="CHEBI:203600"/>
        <dbReference type="ChEBI" id="CHEBI:456216"/>
        <dbReference type="EC" id="2.7.1.151"/>
    </reaction>
</comment>
<dbReference type="GeneID" id="106756308"/>
<dbReference type="Gene3D" id="3.30.470.160">
    <property type="entry name" value="Inositol polyphosphate kinase"/>
    <property type="match status" value="1"/>
</dbReference>
<evidence type="ECO:0000256" key="2">
    <source>
        <dbReference type="ARBA" id="ARBA00022679"/>
    </source>
</evidence>
<dbReference type="InterPro" id="IPR038286">
    <property type="entry name" value="IPK_sf"/>
</dbReference>
<dbReference type="GO" id="GO:0008440">
    <property type="term" value="F:inositol-1,4,5-trisphosphate 3-kinase activity"/>
    <property type="evidence" value="ECO:0007669"/>
    <property type="project" value="TreeGrafter"/>
</dbReference>
<dbReference type="GO" id="GO:0005524">
    <property type="term" value="F:ATP binding"/>
    <property type="evidence" value="ECO:0007669"/>
    <property type="project" value="UniProtKB-KW"/>
</dbReference>
<comment type="function">
    <text evidence="8">Inositol phosphate kinase with a broad substrate specificity.</text>
</comment>
<dbReference type="GO" id="GO:0032958">
    <property type="term" value="P:inositol phosphate biosynthetic process"/>
    <property type="evidence" value="ECO:0007669"/>
    <property type="project" value="InterPro"/>
</dbReference>
<organism evidence="9 10">
    <name type="scientific">Vigna radiata var. radiata</name>
    <name type="common">Mung bean</name>
    <name type="synonym">Phaseolus aureus</name>
    <dbReference type="NCBI Taxonomy" id="3916"/>
    <lineage>
        <taxon>Eukaryota</taxon>
        <taxon>Viridiplantae</taxon>
        <taxon>Streptophyta</taxon>
        <taxon>Embryophyta</taxon>
        <taxon>Tracheophyta</taxon>
        <taxon>Spermatophyta</taxon>
        <taxon>Magnoliopsida</taxon>
        <taxon>eudicotyledons</taxon>
        <taxon>Gunneridae</taxon>
        <taxon>Pentapetalae</taxon>
        <taxon>rosids</taxon>
        <taxon>fabids</taxon>
        <taxon>Fabales</taxon>
        <taxon>Fabaceae</taxon>
        <taxon>Papilionoideae</taxon>
        <taxon>50 kb inversion clade</taxon>
        <taxon>NPAAA clade</taxon>
        <taxon>indigoferoid/millettioid clade</taxon>
        <taxon>Phaseoleae</taxon>
        <taxon>Vigna</taxon>
    </lineage>
</organism>
<reference evidence="10" key="2">
    <citation type="submission" date="2025-08" db="UniProtKB">
        <authorList>
            <consortium name="RefSeq"/>
        </authorList>
    </citation>
    <scope>IDENTIFICATION</scope>
    <source>
        <tissue evidence="10">Leaf</tissue>
    </source>
</reference>
<dbReference type="KEGG" id="vra:106756308"/>
<keyword evidence="4 8" id="KW-0418">Kinase</keyword>
<evidence type="ECO:0000256" key="3">
    <source>
        <dbReference type="ARBA" id="ARBA00022741"/>
    </source>
</evidence>
<comment type="catalytic activity">
    <reaction evidence="7 8">
        <text>1D-myo-inositol 1,3,4,6-tetrakisphosphate + ATP = 1D-myo-inositol 1,3,4,5,6-pentakisphosphate + ADP + H(+)</text>
        <dbReference type="Rhea" id="RHEA:12717"/>
        <dbReference type="ChEBI" id="CHEBI:15378"/>
        <dbReference type="ChEBI" id="CHEBI:30616"/>
        <dbReference type="ChEBI" id="CHEBI:57660"/>
        <dbReference type="ChEBI" id="CHEBI:57733"/>
        <dbReference type="ChEBI" id="CHEBI:456216"/>
        <dbReference type="EC" id="2.7.1.140"/>
    </reaction>
</comment>
<evidence type="ECO:0000256" key="1">
    <source>
        <dbReference type="ARBA" id="ARBA00007374"/>
    </source>
</evidence>
<dbReference type="InterPro" id="IPR005522">
    <property type="entry name" value="IPK"/>
</dbReference>
<evidence type="ECO:0000313" key="10">
    <source>
        <dbReference type="RefSeq" id="XP_022634634.1"/>
    </source>
</evidence>
<evidence type="ECO:0000256" key="4">
    <source>
        <dbReference type="ARBA" id="ARBA00022777"/>
    </source>
</evidence>
<dbReference type="Proteomes" id="UP000087766">
    <property type="component" value="Chromosome 2"/>
</dbReference>
<dbReference type="STRING" id="3916.A0A3Q0EW26"/>
<gene>
    <name evidence="10" type="primary">LOC106756308</name>
</gene>
<dbReference type="GO" id="GO:0005737">
    <property type="term" value="C:cytoplasm"/>
    <property type="evidence" value="ECO:0007669"/>
    <property type="project" value="TreeGrafter"/>
</dbReference>
<dbReference type="GO" id="GO:0047326">
    <property type="term" value="F:inositol-1,3,4,6-tetrakisphosphate 5-kinase activity"/>
    <property type="evidence" value="ECO:0007669"/>
    <property type="project" value="RHEA"/>
</dbReference>
<dbReference type="Pfam" id="PF03770">
    <property type="entry name" value="IPK"/>
    <property type="match status" value="1"/>
</dbReference>
<dbReference type="EC" id="2.7.1.140" evidence="8"/>
<keyword evidence="9" id="KW-1185">Reference proteome</keyword>